<dbReference type="SUPFAM" id="SSF51556">
    <property type="entry name" value="Metallo-dependent hydrolases"/>
    <property type="match status" value="1"/>
</dbReference>
<dbReference type="PANTHER" id="PTHR43569">
    <property type="entry name" value="AMIDOHYDROLASE"/>
    <property type="match status" value="1"/>
</dbReference>
<reference evidence="3 4" key="1">
    <citation type="submission" date="2023-07" db="EMBL/GenBank/DDBJ databases">
        <authorList>
            <person name="Kim M.K."/>
        </authorList>
    </citation>
    <scope>NUCLEOTIDE SEQUENCE [LARGE SCALE GENOMIC DNA]</scope>
    <source>
        <strain evidence="3 4">KR1UV-12</strain>
    </source>
</reference>
<dbReference type="Gene3D" id="3.20.20.140">
    <property type="entry name" value="Metal-dependent hydrolases"/>
    <property type="match status" value="1"/>
</dbReference>
<gene>
    <name evidence="3" type="ORF">Q5H91_10385</name>
</gene>
<comment type="similarity">
    <text evidence="1">Belongs to the metallo-dependent hydrolases superfamily.</text>
</comment>
<dbReference type="Proteomes" id="UP001230685">
    <property type="component" value="Unassembled WGS sequence"/>
</dbReference>
<name>A0ABT9EL05_9SPHN</name>
<dbReference type="InterPro" id="IPR052350">
    <property type="entry name" value="Metallo-dep_Lactonases"/>
</dbReference>
<comment type="caution">
    <text evidence="3">The sequence shown here is derived from an EMBL/GenBank/DDBJ whole genome shotgun (WGS) entry which is preliminary data.</text>
</comment>
<protein>
    <submittedName>
        <fullName evidence="3">Amidohydrolase family protein</fullName>
    </submittedName>
</protein>
<organism evidence="3 4">
    <name type="scientific">Sphingomonas aurea</name>
    <dbReference type="NCBI Taxonomy" id="3063994"/>
    <lineage>
        <taxon>Bacteria</taxon>
        <taxon>Pseudomonadati</taxon>
        <taxon>Pseudomonadota</taxon>
        <taxon>Alphaproteobacteria</taxon>
        <taxon>Sphingomonadales</taxon>
        <taxon>Sphingomonadaceae</taxon>
        <taxon>Sphingomonas</taxon>
    </lineage>
</organism>
<evidence type="ECO:0000313" key="3">
    <source>
        <dbReference type="EMBL" id="MDP1027621.1"/>
    </source>
</evidence>
<accession>A0ABT9EL05</accession>
<feature type="domain" description="Amidohydrolase-related" evidence="2">
    <location>
        <begin position="5"/>
        <end position="276"/>
    </location>
</feature>
<evidence type="ECO:0000259" key="2">
    <source>
        <dbReference type="Pfam" id="PF04909"/>
    </source>
</evidence>
<proteinExistence type="inferred from homology"/>
<dbReference type="EMBL" id="JAUUDS010000004">
    <property type="protein sequence ID" value="MDP1027621.1"/>
    <property type="molecule type" value="Genomic_DNA"/>
</dbReference>
<evidence type="ECO:0000256" key="1">
    <source>
        <dbReference type="ARBA" id="ARBA00038310"/>
    </source>
</evidence>
<dbReference type="RefSeq" id="WP_305173329.1">
    <property type="nucleotide sequence ID" value="NZ_JAUUDS010000004.1"/>
</dbReference>
<dbReference type="PANTHER" id="PTHR43569:SF1">
    <property type="entry name" value="BLL3371 PROTEIN"/>
    <property type="match status" value="1"/>
</dbReference>
<dbReference type="Pfam" id="PF04909">
    <property type="entry name" value="Amidohydro_2"/>
    <property type="match status" value="1"/>
</dbReference>
<evidence type="ECO:0000313" key="4">
    <source>
        <dbReference type="Proteomes" id="UP001230685"/>
    </source>
</evidence>
<dbReference type="InterPro" id="IPR032466">
    <property type="entry name" value="Metal_Hydrolase"/>
</dbReference>
<sequence>MTRRIDAHHHLWTAGSDRHPMLDGPPVERFWGNSAELVRDYPVDIFAAQARATGVVASVYVEAGFAPADEEARVVQAIAKTHGFPHAILTRIDLADPDAGARIAADAACANWRGIRVTAPAPFDDPQWRRGLAALSAAGGVADLMVWPGQLDAVAALARAMPDAAIVIEHLGMADGDPLWAAGMAALADCGNVSVKLSGAGLVRRDWSADTVRPVIARLLALFGAERLMWGSNAPVDLVMADYPTIVARFDDALADRSAAERRAIWHDTAERVYRIGAVA</sequence>
<keyword evidence="4" id="KW-1185">Reference proteome</keyword>
<dbReference type="InterPro" id="IPR006680">
    <property type="entry name" value="Amidohydro-rel"/>
</dbReference>